<dbReference type="eggNOG" id="COG0457">
    <property type="taxonomic scope" value="Bacteria"/>
</dbReference>
<dbReference type="Proteomes" id="UP000006073">
    <property type="component" value="Unassembled WGS sequence"/>
</dbReference>
<protein>
    <recommendedName>
        <fullName evidence="2">DUF4236 domain-containing protein</fullName>
    </recommendedName>
</protein>
<dbReference type="AlphaFoldDB" id="S2DLR0"/>
<keyword evidence="4" id="KW-1185">Reference proteome</keyword>
<keyword evidence="1" id="KW-0812">Transmembrane</keyword>
<feature type="transmembrane region" description="Helical" evidence="1">
    <location>
        <begin position="112"/>
        <end position="145"/>
    </location>
</feature>
<dbReference type="OrthoDB" id="9806903at2"/>
<name>S2DLR0_INDAL</name>
<proteinExistence type="predicted"/>
<evidence type="ECO:0000256" key="1">
    <source>
        <dbReference type="SAM" id="Phobius"/>
    </source>
</evidence>
<keyword evidence="1" id="KW-1133">Transmembrane helix</keyword>
<accession>S2DLR0</accession>
<comment type="caution">
    <text evidence="3">The sequence shown here is derived from an EMBL/GenBank/DDBJ whole genome shotgun (WGS) entry which is preliminary data.</text>
</comment>
<reference evidence="3 4" key="1">
    <citation type="journal article" date="2013" name="Genome Announc.">
        <title>Draft Genome Sequence of Indibacter alkaliphilus Strain LW1T, Isolated from Lonar Lake, a Haloalkaline Lake in the Buldana District of Maharashtra, India.</title>
        <authorList>
            <person name="Singh A."/>
            <person name="Kumar Jangir P."/>
            <person name="Sharma R."/>
            <person name="Singh A."/>
            <person name="Kumar Pinnaka A."/>
            <person name="Shivaji S."/>
        </authorList>
    </citation>
    <scope>NUCLEOTIDE SEQUENCE [LARGE SCALE GENOMIC DNA]</scope>
    <source>
        <strain evidence="4">CCUG 57479 / KCTC 22604 / LW1</strain>
    </source>
</reference>
<gene>
    <name evidence="3" type="ORF">A33Q_1487</name>
</gene>
<feature type="domain" description="DUF4236" evidence="2">
    <location>
        <begin position="3"/>
        <end position="54"/>
    </location>
</feature>
<dbReference type="InterPro" id="IPR025330">
    <property type="entry name" value="DUF4236"/>
</dbReference>
<dbReference type="EMBL" id="ALWO02000024">
    <property type="protein sequence ID" value="EOZ98125.1"/>
    <property type="molecule type" value="Genomic_DNA"/>
</dbReference>
<sequence>MAFYLRKGFNFGPLRVNLSKSGFGISGGVTGARIGINSQGRTYVHGGRHGLYYRKNLSAQNSRQGGQFNGGSSLDEEEIFKDTGLTYALDSKTVREPLVFPDIFKNVNATTLFSGIGLLLISLLVGELSIKLALAVIGLFLLIYYNKQRNRKNNLLMAFEEIKGLHASDQNANSWRQATENLDEGSQKAIAPLVLNCWLEKQLTDGEIFPIKDLLSFLPVEKSFAEKIAITQYCDAVEHVISDHQLTRAEESLIQKLELDWEIPKSEILAETALIAQFQHLRELQREALRIIEISRPLVANEKAYYEDEGRLLNQRILDTWQENKVRYKTVGYQLDMEGIIRISSRVLEIQEGRNIRSYPIRRVQDIYLNADAGTVEVVLEGRKNPLIISTPSLFKFAGILQKATTEEIEVS</sequence>
<evidence type="ECO:0000259" key="2">
    <source>
        <dbReference type="Pfam" id="PF14020"/>
    </source>
</evidence>
<dbReference type="RefSeq" id="WP_009036340.1">
    <property type="nucleotide sequence ID" value="NZ_ALWO02000024.1"/>
</dbReference>
<keyword evidence="1" id="KW-0472">Membrane</keyword>
<evidence type="ECO:0000313" key="3">
    <source>
        <dbReference type="EMBL" id="EOZ98125.1"/>
    </source>
</evidence>
<organism evidence="3 4">
    <name type="scientific">Indibacter alkaliphilus (strain CCUG 57479 / KCTC 22604 / LW1)</name>
    <dbReference type="NCBI Taxonomy" id="1189612"/>
    <lineage>
        <taxon>Bacteria</taxon>
        <taxon>Pseudomonadati</taxon>
        <taxon>Bacteroidota</taxon>
        <taxon>Cytophagia</taxon>
        <taxon>Cytophagales</taxon>
        <taxon>Cyclobacteriaceae</taxon>
    </lineage>
</organism>
<dbReference type="Pfam" id="PF14020">
    <property type="entry name" value="DUF4236"/>
    <property type="match status" value="1"/>
</dbReference>
<evidence type="ECO:0000313" key="4">
    <source>
        <dbReference type="Proteomes" id="UP000006073"/>
    </source>
</evidence>
<dbReference type="STRING" id="1189612.A33Q_1487"/>